<keyword evidence="4" id="KW-1185">Reference proteome</keyword>
<sequence length="106" mass="11596">MVCFSSLLLALSAMSYSHAEVRSPPNILEPRKVTVRYVKSYGNFVVPCKAESKPDRPTYQWLKGTTPVVPNQHVVFDATTGDLSFTGFTSSEEGVYICVATTVFGA</sequence>
<dbReference type="InterPro" id="IPR007110">
    <property type="entry name" value="Ig-like_dom"/>
</dbReference>
<organism evidence="3 4">
    <name type="scientific">Lymnaea stagnalis</name>
    <name type="common">Great pond snail</name>
    <name type="synonym">Helix stagnalis</name>
    <dbReference type="NCBI Taxonomy" id="6523"/>
    <lineage>
        <taxon>Eukaryota</taxon>
        <taxon>Metazoa</taxon>
        <taxon>Spiralia</taxon>
        <taxon>Lophotrochozoa</taxon>
        <taxon>Mollusca</taxon>
        <taxon>Gastropoda</taxon>
        <taxon>Heterobranchia</taxon>
        <taxon>Euthyneura</taxon>
        <taxon>Panpulmonata</taxon>
        <taxon>Hygrophila</taxon>
        <taxon>Lymnaeoidea</taxon>
        <taxon>Lymnaeidae</taxon>
        <taxon>Lymnaea</taxon>
    </lineage>
</organism>
<keyword evidence="1" id="KW-0732">Signal</keyword>
<evidence type="ECO:0000256" key="1">
    <source>
        <dbReference type="SAM" id="SignalP"/>
    </source>
</evidence>
<proteinExistence type="predicted"/>
<dbReference type="EMBL" id="CAXITT010000288">
    <property type="protein sequence ID" value="CAL1538182.1"/>
    <property type="molecule type" value="Genomic_DNA"/>
</dbReference>
<feature type="chain" id="PRO_5043931879" description="Ig-like domain-containing protein" evidence="1">
    <location>
        <begin position="20"/>
        <end position="106"/>
    </location>
</feature>
<feature type="signal peptide" evidence="1">
    <location>
        <begin position="1"/>
        <end position="19"/>
    </location>
</feature>
<dbReference type="PROSITE" id="PS50835">
    <property type="entry name" value="IG_LIKE"/>
    <property type="match status" value="1"/>
</dbReference>
<evidence type="ECO:0000259" key="2">
    <source>
        <dbReference type="PROSITE" id="PS50835"/>
    </source>
</evidence>
<dbReference type="InterPro" id="IPR036179">
    <property type="entry name" value="Ig-like_dom_sf"/>
</dbReference>
<dbReference type="SUPFAM" id="SSF48726">
    <property type="entry name" value="Immunoglobulin"/>
    <property type="match status" value="1"/>
</dbReference>
<evidence type="ECO:0000313" key="4">
    <source>
        <dbReference type="Proteomes" id="UP001497497"/>
    </source>
</evidence>
<dbReference type="Pfam" id="PF13927">
    <property type="entry name" value="Ig_3"/>
    <property type="match status" value="1"/>
</dbReference>
<comment type="caution">
    <text evidence="3">The sequence shown here is derived from an EMBL/GenBank/DDBJ whole genome shotgun (WGS) entry which is preliminary data.</text>
</comment>
<reference evidence="3 4" key="1">
    <citation type="submission" date="2024-04" db="EMBL/GenBank/DDBJ databases">
        <authorList>
            <consortium name="Genoscope - CEA"/>
            <person name="William W."/>
        </authorList>
    </citation>
    <scope>NUCLEOTIDE SEQUENCE [LARGE SCALE GENOMIC DNA]</scope>
</reference>
<dbReference type="AlphaFoldDB" id="A0AAV2HXD6"/>
<feature type="non-terminal residue" evidence="3">
    <location>
        <position position="106"/>
    </location>
</feature>
<dbReference type="Gene3D" id="2.60.40.10">
    <property type="entry name" value="Immunoglobulins"/>
    <property type="match status" value="1"/>
</dbReference>
<dbReference type="InterPro" id="IPR013783">
    <property type="entry name" value="Ig-like_fold"/>
</dbReference>
<accession>A0AAV2HXD6</accession>
<name>A0AAV2HXD6_LYMST</name>
<gene>
    <name evidence="3" type="ORF">GSLYS_00012003001</name>
</gene>
<dbReference type="Proteomes" id="UP001497497">
    <property type="component" value="Unassembled WGS sequence"/>
</dbReference>
<protein>
    <recommendedName>
        <fullName evidence="2">Ig-like domain-containing protein</fullName>
    </recommendedName>
</protein>
<evidence type="ECO:0000313" key="3">
    <source>
        <dbReference type="EMBL" id="CAL1538182.1"/>
    </source>
</evidence>
<feature type="domain" description="Ig-like" evidence="2">
    <location>
        <begin position="24"/>
        <end position="106"/>
    </location>
</feature>